<dbReference type="EMBL" id="JBHSIS010000006">
    <property type="protein sequence ID" value="MFC4854611.1"/>
    <property type="molecule type" value="Genomic_DNA"/>
</dbReference>
<protein>
    <recommendedName>
        <fullName evidence="3">DUF3039 domain-containing protein</fullName>
    </recommendedName>
</protein>
<gene>
    <name evidence="1" type="ORF">ACFPCV_13960</name>
</gene>
<dbReference type="RefSeq" id="WP_378056542.1">
    <property type="nucleotide sequence ID" value="NZ_JBHSIS010000006.1"/>
</dbReference>
<name>A0ABV9S507_9PSEU</name>
<evidence type="ECO:0000313" key="2">
    <source>
        <dbReference type="Proteomes" id="UP001595859"/>
    </source>
</evidence>
<proteinExistence type="predicted"/>
<evidence type="ECO:0000313" key="1">
    <source>
        <dbReference type="EMBL" id="MFC4854611.1"/>
    </source>
</evidence>
<sequence>MPVAWGHSVLEPDRGHVREPDTHLVDGATVGFAICGAWLVGDLPPDATFPRCSTCLALLADTPP</sequence>
<evidence type="ECO:0008006" key="3">
    <source>
        <dbReference type="Google" id="ProtNLM"/>
    </source>
</evidence>
<keyword evidence="2" id="KW-1185">Reference proteome</keyword>
<accession>A0ABV9S507</accession>
<dbReference type="Proteomes" id="UP001595859">
    <property type="component" value="Unassembled WGS sequence"/>
</dbReference>
<reference evidence="2" key="1">
    <citation type="journal article" date="2019" name="Int. J. Syst. Evol. Microbiol.">
        <title>The Global Catalogue of Microorganisms (GCM) 10K type strain sequencing project: providing services to taxonomists for standard genome sequencing and annotation.</title>
        <authorList>
            <consortium name="The Broad Institute Genomics Platform"/>
            <consortium name="The Broad Institute Genome Sequencing Center for Infectious Disease"/>
            <person name="Wu L."/>
            <person name="Ma J."/>
        </authorList>
    </citation>
    <scope>NUCLEOTIDE SEQUENCE [LARGE SCALE GENOMIC DNA]</scope>
    <source>
        <strain evidence="2">ZS-22-S1</strain>
    </source>
</reference>
<comment type="caution">
    <text evidence="1">The sequence shown here is derived from an EMBL/GenBank/DDBJ whole genome shotgun (WGS) entry which is preliminary data.</text>
</comment>
<organism evidence="1 2">
    <name type="scientific">Actinophytocola glycyrrhizae</name>
    <dbReference type="NCBI Taxonomy" id="2044873"/>
    <lineage>
        <taxon>Bacteria</taxon>
        <taxon>Bacillati</taxon>
        <taxon>Actinomycetota</taxon>
        <taxon>Actinomycetes</taxon>
        <taxon>Pseudonocardiales</taxon>
        <taxon>Pseudonocardiaceae</taxon>
    </lineage>
</organism>